<evidence type="ECO:0000256" key="3">
    <source>
        <dbReference type="ARBA" id="ARBA00011245"/>
    </source>
</evidence>
<dbReference type="GO" id="GO:0030246">
    <property type="term" value="F:carbohydrate binding"/>
    <property type="evidence" value="ECO:0007669"/>
    <property type="project" value="InterPro"/>
</dbReference>
<dbReference type="GO" id="GO:0004650">
    <property type="term" value="F:polygalacturonase activity"/>
    <property type="evidence" value="ECO:0007669"/>
    <property type="project" value="InterPro"/>
</dbReference>
<dbReference type="InterPro" id="IPR013780">
    <property type="entry name" value="Glyco_hydro_b"/>
</dbReference>
<dbReference type="InterPro" id="IPR000743">
    <property type="entry name" value="Glyco_hydro_28"/>
</dbReference>
<feature type="domain" description="Glycosyl-hydrolase 97 N-terminal" evidence="11">
    <location>
        <begin position="24"/>
        <end position="282"/>
    </location>
</feature>
<feature type="domain" description="Rhamnogalacturonase A/B/Epimerase-like pectate lyase" evidence="10">
    <location>
        <begin position="631"/>
        <end position="696"/>
    </location>
</feature>
<proteinExistence type="inferred from homology"/>
<keyword evidence="8" id="KW-0732">Signal</keyword>
<evidence type="ECO:0000259" key="10">
    <source>
        <dbReference type="Pfam" id="PF12708"/>
    </source>
</evidence>
<evidence type="ECO:0000313" key="14">
    <source>
        <dbReference type="Proteomes" id="UP000198984"/>
    </source>
</evidence>
<evidence type="ECO:0000259" key="9">
    <source>
        <dbReference type="Pfam" id="PF10566"/>
    </source>
</evidence>
<feature type="domain" description="Glycosyl-hydrolase 97 catalytic" evidence="9">
    <location>
        <begin position="316"/>
        <end position="445"/>
    </location>
</feature>
<keyword evidence="5" id="KW-0106">Calcium</keyword>
<dbReference type="SUPFAM" id="SSF51445">
    <property type="entry name" value="(Trans)glycosidases"/>
    <property type="match status" value="1"/>
</dbReference>
<evidence type="ECO:0000256" key="1">
    <source>
        <dbReference type="ARBA" id="ARBA00001913"/>
    </source>
</evidence>
<dbReference type="InterPro" id="IPR011050">
    <property type="entry name" value="Pectin_lyase_fold/virulence"/>
</dbReference>
<accession>A0A1H7GRW6</accession>
<dbReference type="Gene3D" id="2.160.20.10">
    <property type="entry name" value="Single-stranded right-handed beta-helix, Pectin lyase-like"/>
    <property type="match status" value="1"/>
</dbReference>
<dbReference type="Pfam" id="PF14509">
    <property type="entry name" value="GH97_C"/>
    <property type="match status" value="1"/>
</dbReference>
<dbReference type="EMBL" id="FOBB01000001">
    <property type="protein sequence ID" value="SEK40906.1"/>
    <property type="molecule type" value="Genomic_DNA"/>
</dbReference>
<dbReference type="InterPro" id="IPR019563">
    <property type="entry name" value="GH97_catalytic"/>
</dbReference>
<sequence>MKIGTLLCALLFVSKAFAADTTAVTSPDGKTRFKLFINNHQLYYAVTSRDVPVIDASPMILSIDNRVLTENVKTGAVKPYTINERYPWSGVHAVAVNNCKGATIALQQATTDYMLDVRVFNDGIAFRTVVPGAETAARVPDESTVFNIPTGSEIWYHDLNMHYESVYTKKTINALQAGEWVAPPATFKLPQGMYAAITEANLVNYSGMALEANGKQGLVLRLAHRQPVSYPYKLRYSEEDVKRSLTPAAISGTITTPWRVVMIGEDLNAMVNNDMVHNLCPPPDPKLFPQGIQTDWIRPGRAVWKYLDGGGEGTPEVMKQFSAKAAELGFEHNILEGFWRQWSDEQIRDVVNDGKSHQVGIWLWKHSKELRDKTIRQAFFKRCHELGITGVKIDFFDSEAKEVIDLYTAILQETAMNHLLVDFHGANKPTGLSRTWPNELTREAVKGMEASKLADRAVHETTIPFTRFLAGPAEYTVVHFGEKRKNTTWAHQIASAAILSAPLLTYAALPQHLLDNPANTVIRMIPATWDETIVLPPSEIGRLAVFARRKGNTWFLAVMNGAQPQKISIPLSFLQAGNYRATVVKDSPDSAAAVKMEEASYTQKDVVSLELAPGGGYIAMLVTSSPGKSVYNVREFGAKGDGYTLDGAAINNAITAAAVTGGTVYFPAGNYLTYTIRLKSNVALFIDHGATILAAKEVNGVGYDAPEPNPHDAYQDFGHSHWQNSLIYGEGLHDIAILGTGMIWGKGLTRSTNQPPGGGNKAIALKQCYNVTINDVSILHGGHFALLATGVDNLNIRGLKVDTDRDGFDIDCCKNVRISDCTVNSPFDDGICLKSSFALGYAKATENVTITNCQVSGYDEGTLLDGTFKREYKKYSDNTTTGRIKMGTESNGGFKNVTISNCIFDYSRGLALETVDGGLLEDVTITNITMRDIVNAPIFIRLGARMRGPDTLAVGACRRIILSNIVVYNADARYGSIISGIPGHAIEDLQMSNISIYYKGGGTQEMAGREVPEFEKDYPEPYRFGLMPAYGFFFRHVKGLSVHDVKVSFMKDELRPAFMLDHVADVSMYQVDAQKMPAAALISLKEVQQFNIYRSKGIKDTTLDSSEKMVL</sequence>
<keyword evidence="14" id="KW-1185">Reference proteome</keyword>
<evidence type="ECO:0000256" key="7">
    <source>
        <dbReference type="RuleBase" id="RU361169"/>
    </source>
</evidence>
<feature type="signal peptide" evidence="8">
    <location>
        <begin position="1"/>
        <end position="18"/>
    </location>
</feature>
<dbReference type="GO" id="GO:0005975">
    <property type="term" value="P:carbohydrate metabolic process"/>
    <property type="evidence" value="ECO:0007669"/>
    <property type="project" value="InterPro"/>
</dbReference>
<evidence type="ECO:0000313" key="13">
    <source>
        <dbReference type="EMBL" id="SEK40906.1"/>
    </source>
</evidence>
<protein>
    <submittedName>
        <fullName evidence="13">Polygalacturonase</fullName>
    </submittedName>
</protein>
<gene>
    <name evidence="13" type="ORF">SAMN04488505_101143</name>
</gene>
<evidence type="ECO:0000259" key="11">
    <source>
        <dbReference type="Pfam" id="PF14508"/>
    </source>
</evidence>
<evidence type="ECO:0000256" key="4">
    <source>
        <dbReference type="ARBA" id="ARBA00022801"/>
    </source>
</evidence>
<dbReference type="SMART" id="SM00710">
    <property type="entry name" value="PbH1"/>
    <property type="match status" value="7"/>
</dbReference>
<dbReference type="Pfam" id="PF00295">
    <property type="entry name" value="Glyco_hydro_28"/>
    <property type="match status" value="1"/>
</dbReference>
<dbReference type="InterPro" id="IPR012334">
    <property type="entry name" value="Pectin_lyas_fold"/>
</dbReference>
<dbReference type="Pfam" id="PF10566">
    <property type="entry name" value="Glyco_hydro_97"/>
    <property type="match status" value="1"/>
</dbReference>
<dbReference type="RefSeq" id="WP_238386445.1">
    <property type="nucleotide sequence ID" value="NZ_FOBB01000001.1"/>
</dbReference>
<dbReference type="Gene3D" id="2.70.98.10">
    <property type="match status" value="1"/>
</dbReference>
<dbReference type="InterPro" id="IPR024535">
    <property type="entry name" value="RHGA/B-epi-like_pectate_lyase"/>
</dbReference>
<reference evidence="13 14" key="1">
    <citation type="submission" date="2016-10" db="EMBL/GenBank/DDBJ databases">
        <authorList>
            <person name="de Groot N.N."/>
        </authorList>
    </citation>
    <scope>NUCLEOTIDE SEQUENCE [LARGE SCALE GENOMIC DNA]</scope>
    <source>
        <strain evidence="13 14">DSM 21039</strain>
    </source>
</reference>
<dbReference type="Gene3D" id="2.60.40.1180">
    <property type="entry name" value="Golgi alpha-mannosidase II"/>
    <property type="match status" value="1"/>
</dbReference>
<name>A0A1H7GRW6_9BACT</name>
<dbReference type="AlphaFoldDB" id="A0A1H7GRW6"/>
<dbReference type="InterPro" id="IPR013785">
    <property type="entry name" value="Aldolase_TIM"/>
</dbReference>
<organism evidence="13 14">
    <name type="scientific">Chitinophaga rupis</name>
    <dbReference type="NCBI Taxonomy" id="573321"/>
    <lineage>
        <taxon>Bacteria</taxon>
        <taxon>Pseudomonadati</taxon>
        <taxon>Bacteroidota</taxon>
        <taxon>Chitinophagia</taxon>
        <taxon>Chitinophagales</taxon>
        <taxon>Chitinophagaceae</taxon>
        <taxon>Chitinophaga</taxon>
    </lineage>
</organism>
<evidence type="ECO:0000256" key="6">
    <source>
        <dbReference type="ARBA" id="ARBA00023295"/>
    </source>
</evidence>
<dbReference type="Pfam" id="PF12708">
    <property type="entry name" value="Pect-lyase_RHGA_epim"/>
    <property type="match status" value="1"/>
</dbReference>
<dbReference type="InterPro" id="IPR006626">
    <property type="entry name" value="PbH1"/>
</dbReference>
<dbReference type="Proteomes" id="UP000198984">
    <property type="component" value="Unassembled WGS sequence"/>
</dbReference>
<evidence type="ECO:0000256" key="8">
    <source>
        <dbReference type="SAM" id="SignalP"/>
    </source>
</evidence>
<comment type="similarity">
    <text evidence="2 7">Belongs to the glycosyl hydrolase 28 family.</text>
</comment>
<feature type="domain" description="Glycosyl-hydrolase 97 C-terminal oligomerisation" evidence="12">
    <location>
        <begin position="528"/>
        <end position="621"/>
    </location>
</feature>
<dbReference type="SUPFAM" id="SSF51126">
    <property type="entry name" value="Pectin lyase-like"/>
    <property type="match status" value="1"/>
</dbReference>
<dbReference type="PANTHER" id="PTHR35803:SF2">
    <property type="entry name" value="RETAINING ALPHA-GALACTOSIDASE"/>
    <property type="match status" value="1"/>
</dbReference>
<dbReference type="InterPro" id="IPR029483">
    <property type="entry name" value="GH97_C"/>
</dbReference>
<dbReference type="InterPro" id="IPR014718">
    <property type="entry name" value="GH-type_carb-bd"/>
</dbReference>
<evidence type="ECO:0000256" key="5">
    <source>
        <dbReference type="ARBA" id="ARBA00022837"/>
    </source>
</evidence>
<dbReference type="InterPro" id="IPR017853">
    <property type="entry name" value="GH"/>
</dbReference>
<keyword evidence="6 7" id="KW-0326">Glycosidase</keyword>
<dbReference type="PANTHER" id="PTHR35803">
    <property type="entry name" value="GLUCAN 1,4-ALPHA-GLUCOSIDASE SUSB-RELATED"/>
    <property type="match status" value="1"/>
</dbReference>
<dbReference type="Pfam" id="PF14508">
    <property type="entry name" value="GH97_N"/>
    <property type="match status" value="1"/>
</dbReference>
<dbReference type="Gene3D" id="3.20.20.70">
    <property type="entry name" value="Aldolase class I"/>
    <property type="match status" value="1"/>
</dbReference>
<dbReference type="InterPro" id="IPR029486">
    <property type="entry name" value="GH97_N"/>
</dbReference>
<comment type="subunit">
    <text evidence="3">Monomer.</text>
</comment>
<evidence type="ECO:0000259" key="12">
    <source>
        <dbReference type="Pfam" id="PF14509"/>
    </source>
</evidence>
<dbReference type="STRING" id="573321.SAMN04488505_101143"/>
<comment type="cofactor">
    <cofactor evidence="1">
        <name>Ca(2+)</name>
        <dbReference type="ChEBI" id="CHEBI:29108"/>
    </cofactor>
</comment>
<feature type="chain" id="PRO_5011542235" evidence="8">
    <location>
        <begin position="19"/>
        <end position="1111"/>
    </location>
</feature>
<evidence type="ECO:0000256" key="2">
    <source>
        <dbReference type="ARBA" id="ARBA00008834"/>
    </source>
</evidence>
<dbReference type="InterPro" id="IPR052720">
    <property type="entry name" value="Glycosyl_hydrolase_97"/>
</dbReference>
<keyword evidence="4 7" id="KW-0378">Hydrolase</keyword>